<keyword evidence="1" id="KW-1133">Transmembrane helix</keyword>
<accession>A0AAV5HKN7</accession>
<gene>
    <name evidence="2" type="ORF">SLEP1_g3374</name>
</gene>
<comment type="caution">
    <text evidence="2">The sequence shown here is derived from an EMBL/GenBank/DDBJ whole genome shotgun (WGS) entry which is preliminary data.</text>
</comment>
<sequence length="38" mass="4675">MHQYCEYYCNVIMILVILVSFIFQTYADYECQNLIIYI</sequence>
<name>A0AAV5HKN7_9ROSI</name>
<evidence type="ECO:0000256" key="1">
    <source>
        <dbReference type="SAM" id="Phobius"/>
    </source>
</evidence>
<evidence type="ECO:0000313" key="3">
    <source>
        <dbReference type="Proteomes" id="UP001054252"/>
    </source>
</evidence>
<evidence type="ECO:0000313" key="2">
    <source>
        <dbReference type="EMBL" id="GKU89208.1"/>
    </source>
</evidence>
<dbReference type="AlphaFoldDB" id="A0AAV5HKN7"/>
<dbReference type="EMBL" id="BPVZ01000003">
    <property type="protein sequence ID" value="GKU89208.1"/>
    <property type="molecule type" value="Genomic_DNA"/>
</dbReference>
<reference evidence="2 3" key="1">
    <citation type="journal article" date="2021" name="Commun. Biol.">
        <title>The genome of Shorea leprosula (Dipterocarpaceae) highlights the ecological relevance of drought in aseasonal tropical rainforests.</title>
        <authorList>
            <person name="Ng K.K.S."/>
            <person name="Kobayashi M.J."/>
            <person name="Fawcett J.A."/>
            <person name="Hatakeyama M."/>
            <person name="Paape T."/>
            <person name="Ng C.H."/>
            <person name="Ang C.C."/>
            <person name="Tnah L.H."/>
            <person name="Lee C.T."/>
            <person name="Nishiyama T."/>
            <person name="Sese J."/>
            <person name="O'Brien M.J."/>
            <person name="Copetti D."/>
            <person name="Mohd Noor M.I."/>
            <person name="Ong R.C."/>
            <person name="Putra M."/>
            <person name="Sireger I.Z."/>
            <person name="Indrioko S."/>
            <person name="Kosugi Y."/>
            <person name="Izuno A."/>
            <person name="Isagi Y."/>
            <person name="Lee S.L."/>
            <person name="Shimizu K.K."/>
        </authorList>
    </citation>
    <scope>NUCLEOTIDE SEQUENCE [LARGE SCALE GENOMIC DNA]</scope>
    <source>
        <strain evidence="2">214</strain>
    </source>
</reference>
<feature type="transmembrane region" description="Helical" evidence="1">
    <location>
        <begin position="7"/>
        <end position="27"/>
    </location>
</feature>
<keyword evidence="3" id="KW-1185">Reference proteome</keyword>
<protein>
    <submittedName>
        <fullName evidence="2">Uncharacterized protein</fullName>
    </submittedName>
</protein>
<dbReference type="Proteomes" id="UP001054252">
    <property type="component" value="Unassembled WGS sequence"/>
</dbReference>
<organism evidence="2 3">
    <name type="scientific">Rubroshorea leprosula</name>
    <dbReference type="NCBI Taxonomy" id="152421"/>
    <lineage>
        <taxon>Eukaryota</taxon>
        <taxon>Viridiplantae</taxon>
        <taxon>Streptophyta</taxon>
        <taxon>Embryophyta</taxon>
        <taxon>Tracheophyta</taxon>
        <taxon>Spermatophyta</taxon>
        <taxon>Magnoliopsida</taxon>
        <taxon>eudicotyledons</taxon>
        <taxon>Gunneridae</taxon>
        <taxon>Pentapetalae</taxon>
        <taxon>rosids</taxon>
        <taxon>malvids</taxon>
        <taxon>Malvales</taxon>
        <taxon>Dipterocarpaceae</taxon>
        <taxon>Rubroshorea</taxon>
    </lineage>
</organism>
<proteinExistence type="predicted"/>
<keyword evidence="1" id="KW-0472">Membrane</keyword>
<keyword evidence="1" id="KW-0812">Transmembrane</keyword>